<protein>
    <submittedName>
        <fullName evidence="1">Uncharacterized protein</fullName>
    </submittedName>
</protein>
<dbReference type="Proteomes" id="UP000816034">
    <property type="component" value="Unassembled WGS sequence"/>
</dbReference>
<sequence>MSQNRTSLYYQKAKDILQFDLRGCLENCTKQRWSEYQQELFGSDLANDDDEKRIEKYVEDQYSNDCGLAKQWIKNDLKQKRKKLRDSTCRNDQNELDLSWLSKLDENVKFDILEFIPTYSKWNVFKEDHVYQIYLRNIKFPKRERPENNPHEYFMDIPFITFHKMRLICKRFNTRMMRRILQTTELTLFELSNTTLPYFATFLRMQRLFKENNDKLPTDSIYLYQDVNMLSCYNHNRNLKKDLVLELKHESEQEKTQSLSNNSQQQWSLQMIPPTTSKTQSTGFVFPSTPFSFQISKSESNNYLTNVVKDLTSPQNGLFTPLQADNVPKQSFWSNFRNPAEIKAPKKPSPQVDGFEHQTHTPIKEQDLMEPAYEIKPHKDLSYLVECSSNSSFDFDPFSDSRKQSLTKPSTNDSSTDSVSISDFVCTSFIGNNTTVTSILLYATVAEVPPTLFTCLKSLQKAVIWTCKGRVLLSSPSVKEVVMINSMSNIDDLQEDFPNVTTFTCYNFKPVDTTSSRLQRFANIISSKRISQLFDFFQTLDSRISMKLMNIIGTTVADAIVISEKPQGRLSLYVFIEHLVKERGAECAMEFMTFLLKDLHFPSELLGMFFLSALQVVNSRELQCVTQFTVYLCNEYRDGILLQLPIERQTFGREVEPAFLLLISYGWNWWAQNECIYLCISFFKDKRQERCVEYLLEHDYLRCWDIDHFYSLMLHCIAVQQPLITVPILSYLLMHREELLMNLLCMRVKCERRQESFVNSQKTTTLHVPMLGLLFRIRVYGGLVLQRAVERMPPEQFEQLGVTERGDTILHILLHSMRESQVIVVDSKKPQMVAC</sequence>
<proteinExistence type="predicted"/>
<name>A0AA88GSS4_NAELO</name>
<reference evidence="1 2" key="1">
    <citation type="journal article" date="2018" name="BMC Genomics">
        <title>The genome of Naegleria lovaniensis, the basis for a comparative approach to unravel pathogenicity factors of the human pathogenic amoeba N. fowleri.</title>
        <authorList>
            <person name="Liechti N."/>
            <person name="Schurch N."/>
            <person name="Bruggmann R."/>
            <person name="Wittwer M."/>
        </authorList>
    </citation>
    <scope>NUCLEOTIDE SEQUENCE [LARGE SCALE GENOMIC DNA]</scope>
    <source>
        <strain evidence="1 2">ATCC 30569</strain>
    </source>
</reference>
<comment type="caution">
    <text evidence="1">The sequence shown here is derived from an EMBL/GenBank/DDBJ whole genome shotgun (WGS) entry which is preliminary data.</text>
</comment>
<gene>
    <name evidence="1" type="ORF">C9374_004363</name>
</gene>
<organism evidence="1 2">
    <name type="scientific">Naegleria lovaniensis</name>
    <name type="common">Amoeba</name>
    <dbReference type="NCBI Taxonomy" id="51637"/>
    <lineage>
        <taxon>Eukaryota</taxon>
        <taxon>Discoba</taxon>
        <taxon>Heterolobosea</taxon>
        <taxon>Tetramitia</taxon>
        <taxon>Eutetramitia</taxon>
        <taxon>Vahlkampfiidae</taxon>
        <taxon>Naegleria</taxon>
    </lineage>
</organism>
<accession>A0AA88GSS4</accession>
<dbReference type="RefSeq" id="XP_044549371.1">
    <property type="nucleotide sequence ID" value="XM_044693994.1"/>
</dbReference>
<dbReference type="GeneID" id="68096818"/>
<evidence type="ECO:0000313" key="1">
    <source>
        <dbReference type="EMBL" id="KAG2383692.1"/>
    </source>
</evidence>
<dbReference type="AlphaFoldDB" id="A0AA88GSS4"/>
<dbReference type="EMBL" id="PYSW02000020">
    <property type="protein sequence ID" value="KAG2383692.1"/>
    <property type="molecule type" value="Genomic_DNA"/>
</dbReference>
<evidence type="ECO:0000313" key="2">
    <source>
        <dbReference type="Proteomes" id="UP000816034"/>
    </source>
</evidence>
<keyword evidence="2" id="KW-1185">Reference proteome</keyword>